<dbReference type="InterPro" id="IPR003439">
    <property type="entry name" value="ABC_transporter-like_ATP-bd"/>
</dbReference>
<dbReference type="SMART" id="SM00382">
    <property type="entry name" value="AAA"/>
    <property type="match status" value="1"/>
</dbReference>
<keyword evidence="1" id="KW-0813">Transport</keyword>
<protein>
    <submittedName>
        <fullName evidence="5">ABC transporter ATP-binding protein</fullName>
    </submittedName>
</protein>
<accession>A0A371JE76</accession>
<dbReference type="Pfam" id="PF00005">
    <property type="entry name" value="ABC_tran"/>
    <property type="match status" value="1"/>
</dbReference>
<name>A0A371JE76_9FIRM</name>
<dbReference type="EMBL" id="NOKA02000022">
    <property type="protein sequence ID" value="RDY31069.1"/>
    <property type="molecule type" value="Genomic_DNA"/>
</dbReference>
<keyword evidence="6" id="KW-1185">Reference proteome</keyword>
<evidence type="ECO:0000256" key="3">
    <source>
        <dbReference type="ARBA" id="ARBA00022840"/>
    </source>
</evidence>
<evidence type="ECO:0000313" key="6">
    <source>
        <dbReference type="Proteomes" id="UP000216411"/>
    </source>
</evidence>
<dbReference type="AlphaFoldDB" id="A0A371JE76"/>
<dbReference type="SUPFAM" id="SSF52540">
    <property type="entry name" value="P-loop containing nucleoside triphosphate hydrolases"/>
    <property type="match status" value="1"/>
</dbReference>
<evidence type="ECO:0000256" key="1">
    <source>
        <dbReference type="ARBA" id="ARBA00022448"/>
    </source>
</evidence>
<dbReference type="PROSITE" id="PS50893">
    <property type="entry name" value="ABC_TRANSPORTER_2"/>
    <property type="match status" value="1"/>
</dbReference>
<dbReference type="CDD" id="cd03230">
    <property type="entry name" value="ABC_DR_subfamily_A"/>
    <property type="match status" value="1"/>
</dbReference>
<dbReference type="Proteomes" id="UP000216411">
    <property type="component" value="Unassembled WGS sequence"/>
</dbReference>
<dbReference type="Gene3D" id="3.40.50.300">
    <property type="entry name" value="P-loop containing nucleotide triphosphate hydrolases"/>
    <property type="match status" value="1"/>
</dbReference>
<comment type="caution">
    <text evidence="5">The sequence shown here is derived from an EMBL/GenBank/DDBJ whole genome shotgun (WGS) entry which is preliminary data.</text>
</comment>
<dbReference type="InterPro" id="IPR051782">
    <property type="entry name" value="ABC_Transporter_VariousFunc"/>
</dbReference>
<reference evidence="5 6" key="1">
    <citation type="journal article" date="2017" name="Genome Announc.">
        <title>Draft Genome Sequence of a Sporulating and Motile Strain of Lachnotalea glycerini Isolated from Water in Quebec City, Canada.</title>
        <authorList>
            <person name="Maheux A.F."/>
            <person name="Boudreau D.K."/>
            <person name="Berube E."/>
            <person name="Boissinot M."/>
            <person name="Raymond F."/>
            <person name="Brodeur S."/>
            <person name="Corbeil J."/>
            <person name="Isabel S."/>
            <person name="Omar R.F."/>
            <person name="Bergeron M.G."/>
        </authorList>
    </citation>
    <scope>NUCLEOTIDE SEQUENCE [LARGE SCALE GENOMIC DNA]</scope>
    <source>
        <strain evidence="5 6">CCRI-19302</strain>
    </source>
</reference>
<dbReference type="InterPro" id="IPR027417">
    <property type="entry name" value="P-loop_NTPase"/>
</dbReference>
<keyword evidence="2" id="KW-0547">Nucleotide-binding</keyword>
<sequence>MDYALEIKGLEKCYSKGNKVLKGIDIKIEEGIVAGFIGMNGAGKTTTIKSILGLVVPNAGEIKIFGKSFKENEKEIKNRIGIVFDNGYLYEDLKLSEMKQIFAAAYTKWDEDNYKKYIKNFELNEKQKVKELSKGMKMKFSLALALSHHADLLIMDEPTSGLDPKIRKEFLDIIREFIIDVGKTVFFSTHITTDLDKIADQIIMLNAGEVIFNKDKDILIDEHALVKGDKTILTNDNRKWFVALEERGFSFEGLTNQRERVRQEMKQALCERPTIEDIMVAYMGR</sequence>
<feature type="domain" description="ABC transporter" evidence="4">
    <location>
        <begin position="5"/>
        <end position="232"/>
    </location>
</feature>
<evidence type="ECO:0000313" key="5">
    <source>
        <dbReference type="EMBL" id="RDY31069.1"/>
    </source>
</evidence>
<dbReference type="PANTHER" id="PTHR42939:SF3">
    <property type="entry name" value="ABC TRANSPORTER ATP-BINDING COMPONENT"/>
    <property type="match status" value="1"/>
</dbReference>
<dbReference type="GO" id="GO:0005524">
    <property type="term" value="F:ATP binding"/>
    <property type="evidence" value="ECO:0007669"/>
    <property type="project" value="UniProtKB-KW"/>
</dbReference>
<evidence type="ECO:0000259" key="4">
    <source>
        <dbReference type="PROSITE" id="PS50893"/>
    </source>
</evidence>
<organism evidence="5 6">
    <name type="scientific">Lachnotalea glycerini</name>
    <dbReference type="NCBI Taxonomy" id="1763509"/>
    <lineage>
        <taxon>Bacteria</taxon>
        <taxon>Bacillati</taxon>
        <taxon>Bacillota</taxon>
        <taxon>Clostridia</taxon>
        <taxon>Lachnospirales</taxon>
        <taxon>Lachnospiraceae</taxon>
        <taxon>Lachnotalea</taxon>
    </lineage>
</organism>
<proteinExistence type="predicted"/>
<evidence type="ECO:0000256" key="2">
    <source>
        <dbReference type="ARBA" id="ARBA00022741"/>
    </source>
</evidence>
<gene>
    <name evidence="5" type="ORF">CG710_011335</name>
</gene>
<dbReference type="InterPro" id="IPR017871">
    <property type="entry name" value="ABC_transporter-like_CS"/>
</dbReference>
<dbReference type="PROSITE" id="PS00211">
    <property type="entry name" value="ABC_TRANSPORTER_1"/>
    <property type="match status" value="1"/>
</dbReference>
<keyword evidence="3 5" id="KW-0067">ATP-binding</keyword>
<dbReference type="InterPro" id="IPR003593">
    <property type="entry name" value="AAA+_ATPase"/>
</dbReference>
<dbReference type="GO" id="GO:0016887">
    <property type="term" value="F:ATP hydrolysis activity"/>
    <property type="evidence" value="ECO:0007669"/>
    <property type="project" value="InterPro"/>
</dbReference>
<dbReference type="PANTHER" id="PTHR42939">
    <property type="entry name" value="ABC TRANSPORTER ATP-BINDING PROTEIN ALBC-RELATED"/>
    <property type="match status" value="1"/>
</dbReference>
<dbReference type="RefSeq" id="WP_115804218.1">
    <property type="nucleotide sequence ID" value="NZ_NOKA02000022.1"/>
</dbReference>
<dbReference type="OrthoDB" id="9804819at2"/>